<dbReference type="InterPro" id="IPR043504">
    <property type="entry name" value="Peptidase_S1_PA_chymotrypsin"/>
</dbReference>
<dbReference type="InterPro" id="IPR008256">
    <property type="entry name" value="Peptidase_S1B"/>
</dbReference>
<comment type="caution">
    <text evidence="7">The sequence shown here is derived from an EMBL/GenBank/DDBJ whole genome shotgun (WGS) entry which is preliminary data.</text>
</comment>
<reference evidence="8" key="1">
    <citation type="journal article" date="2019" name="Int. J. Syst. Evol. Microbiol.">
        <title>The Global Catalogue of Microorganisms (GCM) 10K type strain sequencing project: providing services to taxonomists for standard genome sequencing and annotation.</title>
        <authorList>
            <consortium name="The Broad Institute Genomics Platform"/>
            <consortium name="The Broad Institute Genome Sequencing Center for Infectious Disease"/>
            <person name="Wu L."/>
            <person name="Ma J."/>
        </authorList>
    </citation>
    <scope>NUCLEOTIDE SEQUENCE [LARGE SCALE GENOMIC DNA]</scope>
    <source>
        <strain evidence="8">NBRC 110044</strain>
    </source>
</reference>
<evidence type="ECO:0000256" key="2">
    <source>
        <dbReference type="ARBA" id="ARBA00022670"/>
    </source>
</evidence>
<dbReference type="EC" id="3.4.21.-" evidence="6"/>
<sequence>MDYETAALGATMRCVARKQVRQSRLWGLSELLSGGEPDPSFIESIPRQQERARLLERYDLAPGLGVDNNASRKLFEAIIGSDDMLPRRFLAQGETAARAVGRIVVSMPGSGERYGTGALVGSHLVMTNNHVLDSSAVASNAAIELGFFEGAPQAASTEWQSFRLRPDFFFYTSETLDFTLVGVEGESATRTTADYGYLPLLAASGKALIGEHVNIVQHAGGRPQTISIRENAVVDVFDQWLHYTTDTAPGSSGAPVFNDEWQLVALHHAAVPVDSAGAGQLVVNEGIRISAIWQDLQAAFA</sequence>
<evidence type="ECO:0000256" key="5">
    <source>
        <dbReference type="ARBA" id="ARBA00022825"/>
    </source>
</evidence>
<keyword evidence="3" id="KW-0732">Signal</keyword>
<keyword evidence="5 6" id="KW-0720">Serine protease</keyword>
<keyword evidence="2 6" id="KW-0645">Protease</keyword>
<dbReference type="RefSeq" id="WP_284197506.1">
    <property type="nucleotide sequence ID" value="NZ_BSOG01000004.1"/>
</dbReference>
<gene>
    <name evidence="7" type="ORF">GCM10007907_32230</name>
</gene>
<dbReference type="PANTHER" id="PTHR36234">
    <property type="entry name" value="LYSYL ENDOPEPTIDASE"/>
    <property type="match status" value="1"/>
</dbReference>
<dbReference type="Gene3D" id="2.40.10.10">
    <property type="entry name" value="Trypsin-like serine proteases"/>
    <property type="match status" value="2"/>
</dbReference>
<dbReference type="PRINTS" id="PR00839">
    <property type="entry name" value="V8PROTEASE"/>
</dbReference>
<evidence type="ECO:0000256" key="6">
    <source>
        <dbReference type="RuleBase" id="RU004296"/>
    </source>
</evidence>
<dbReference type="Proteomes" id="UP001156706">
    <property type="component" value="Unassembled WGS sequence"/>
</dbReference>
<evidence type="ECO:0000256" key="4">
    <source>
        <dbReference type="ARBA" id="ARBA00022801"/>
    </source>
</evidence>
<organism evidence="7 8">
    <name type="scientific">Chitinimonas prasina</name>
    <dbReference type="NCBI Taxonomy" id="1434937"/>
    <lineage>
        <taxon>Bacteria</taxon>
        <taxon>Pseudomonadati</taxon>
        <taxon>Pseudomonadota</taxon>
        <taxon>Betaproteobacteria</taxon>
        <taxon>Neisseriales</taxon>
        <taxon>Chitinibacteraceae</taxon>
        <taxon>Chitinimonas</taxon>
    </lineage>
</organism>
<dbReference type="EMBL" id="BSOG01000004">
    <property type="protein sequence ID" value="GLR14433.1"/>
    <property type="molecule type" value="Genomic_DNA"/>
</dbReference>
<dbReference type="SUPFAM" id="SSF50494">
    <property type="entry name" value="Trypsin-like serine proteases"/>
    <property type="match status" value="1"/>
</dbReference>
<comment type="similarity">
    <text evidence="1 6">Belongs to the peptidase S1B family.</text>
</comment>
<proteinExistence type="inferred from homology"/>
<dbReference type="Pfam" id="PF13365">
    <property type="entry name" value="Trypsin_2"/>
    <property type="match status" value="1"/>
</dbReference>
<dbReference type="InterPro" id="IPR009003">
    <property type="entry name" value="Peptidase_S1_PA"/>
</dbReference>
<evidence type="ECO:0000313" key="8">
    <source>
        <dbReference type="Proteomes" id="UP001156706"/>
    </source>
</evidence>
<name>A0ABQ5YKF9_9NEIS</name>
<evidence type="ECO:0000256" key="3">
    <source>
        <dbReference type="ARBA" id="ARBA00022729"/>
    </source>
</evidence>
<keyword evidence="4 6" id="KW-0378">Hydrolase</keyword>
<evidence type="ECO:0000313" key="7">
    <source>
        <dbReference type="EMBL" id="GLR14433.1"/>
    </source>
</evidence>
<keyword evidence="8" id="KW-1185">Reference proteome</keyword>
<dbReference type="PANTHER" id="PTHR36234:SF5">
    <property type="entry name" value="LYSYL ENDOPEPTIDASE"/>
    <property type="match status" value="1"/>
</dbReference>
<accession>A0ABQ5YKF9</accession>
<protein>
    <recommendedName>
        <fullName evidence="6">Serine protease</fullName>
        <ecNumber evidence="6">3.4.21.-</ecNumber>
    </recommendedName>
</protein>
<evidence type="ECO:0000256" key="1">
    <source>
        <dbReference type="ARBA" id="ARBA00008764"/>
    </source>
</evidence>